<dbReference type="Proteomes" id="UP000789508">
    <property type="component" value="Unassembled WGS sequence"/>
</dbReference>
<keyword evidence="1" id="KW-0472">Membrane</keyword>
<proteinExistence type="predicted"/>
<dbReference type="AlphaFoldDB" id="A0A9N8W588"/>
<name>A0A9N8W588_9GLOM</name>
<feature type="transmembrane region" description="Helical" evidence="1">
    <location>
        <begin position="86"/>
        <end position="110"/>
    </location>
</feature>
<dbReference type="OrthoDB" id="2359022at2759"/>
<organism evidence="2 3">
    <name type="scientific">Ambispora leptoticha</name>
    <dbReference type="NCBI Taxonomy" id="144679"/>
    <lineage>
        <taxon>Eukaryota</taxon>
        <taxon>Fungi</taxon>
        <taxon>Fungi incertae sedis</taxon>
        <taxon>Mucoromycota</taxon>
        <taxon>Glomeromycotina</taxon>
        <taxon>Glomeromycetes</taxon>
        <taxon>Archaeosporales</taxon>
        <taxon>Ambisporaceae</taxon>
        <taxon>Ambispora</taxon>
    </lineage>
</organism>
<keyword evidence="1" id="KW-0812">Transmembrane</keyword>
<comment type="caution">
    <text evidence="2">The sequence shown here is derived from an EMBL/GenBank/DDBJ whole genome shotgun (WGS) entry which is preliminary data.</text>
</comment>
<dbReference type="EMBL" id="CAJVPS010000298">
    <property type="protein sequence ID" value="CAG8474647.1"/>
    <property type="molecule type" value="Genomic_DNA"/>
</dbReference>
<keyword evidence="3" id="KW-1185">Reference proteome</keyword>
<accession>A0A9N8W588</accession>
<keyword evidence="1" id="KW-1133">Transmembrane helix</keyword>
<protein>
    <submittedName>
        <fullName evidence="2">8688_t:CDS:1</fullName>
    </submittedName>
</protein>
<evidence type="ECO:0000256" key="1">
    <source>
        <dbReference type="SAM" id="Phobius"/>
    </source>
</evidence>
<gene>
    <name evidence="2" type="ORF">ALEPTO_LOCUS2179</name>
</gene>
<evidence type="ECO:0000313" key="2">
    <source>
        <dbReference type="EMBL" id="CAG8474647.1"/>
    </source>
</evidence>
<evidence type="ECO:0000313" key="3">
    <source>
        <dbReference type="Proteomes" id="UP000789508"/>
    </source>
</evidence>
<reference evidence="2" key="1">
    <citation type="submission" date="2021-06" db="EMBL/GenBank/DDBJ databases">
        <authorList>
            <person name="Kallberg Y."/>
            <person name="Tangrot J."/>
            <person name="Rosling A."/>
        </authorList>
    </citation>
    <scope>NUCLEOTIDE SEQUENCE</scope>
    <source>
        <strain evidence="2">FL130A</strain>
    </source>
</reference>
<sequence length="146" mass="16892">MDNSGEIRIGHKPDFHVKSSLITDEVEICFMEISRILLTDKKICDDCDKLIKLMKDAHIRLLRKFTRGRVGNIKEIEEDLNRVPVFGIQVAGGTMTCWIMTMLFGAFYFIQHLDSVQIPMNRDQSSLARFMDELWKLRVRLSNVGS</sequence>